<dbReference type="NCBIfam" id="TIGR00229">
    <property type="entry name" value="sensory_box"/>
    <property type="match status" value="1"/>
</dbReference>
<dbReference type="Gene3D" id="3.40.50.2300">
    <property type="match status" value="1"/>
</dbReference>
<dbReference type="SMART" id="SM00387">
    <property type="entry name" value="HATPase_c"/>
    <property type="match status" value="1"/>
</dbReference>
<dbReference type="InterPro" id="IPR035965">
    <property type="entry name" value="PAS-like_dom_sf"/>
</dbReference>
<dbReference type="Gene3D" id="3.30.565.10">
    <property type="entry name" value="Histidine kinase-like ATPase, C-terminal domain"/>
    <property type="match status" value="1"/>
</dbReference>
<dbReference type="SUPFAM" id="SSF55785">
    <property type="entry name" value="PYP-like sensor domain (PAS domain)"/>
    <property type="match status" value="1"/>
</dbReference>
<evidence type="ECO:0000256" key="2">
    <source>
        <dbReference type="ARBA" id="ARBA00022679"/>
    </source>
</evidence>
<dbReference type="OrthoDB" id="371250at2"/>
<dbReference type="Pfam" id="PF00072">
    <property type="entry name" value="Response_reg"/>
    <property type="match status" value="1"/>
</dbReference>
<evidence type="ECO:0000256" key="5">
    <source>
        <dbReference type="ARBA" id="ARBA00022840"/>
    </source>
</evidence>
<dbReference type="SUPFAM" id="SSF52172">
    <property type="entry name" value="CheY-like"/>
    <property type="match status" value="1"/>
</dbReference>
<dbReference type="PROSITE" id="PS50110">
    <property type="entry name" value="RESPONSE_REGULATORY"/>
    <property type="match status" value="1"/>
</dbReference>
<feature type="domain" description="PAS" evidence="11">
    <location>
        <begin position="243"/>
        <end position="313"/>
    </location>
</feature>
<dbReference type="STRING" id="869211.Spith_1833"/>
<evidence type="ECO:0000256" key="1">
    <source>
        <dbReference type="ARBA" id="ARBA00022553"/>
    </source>
</evidence>
<feature type="coiled-coil region" evidence="8">
    <location>
        <begin position="358"/>
        <end position="385"/>
    </location>
</feature>
<evidence type="ECO:0000256" key="8">
    <source>
        <dbReference type="SAM" id="Coils"/>
    </source>
</evidence>
<feature type="domain" description="Histidine kinase" evidence="9">
    <location>
        <begin position="385"/>
        <end position="575"/>
    </location>
</feature>
<evidence type="ECO:0000259" key="12">
    <source>
        <dbReference type="PROSITE" id="PS50113"/>
    </source>
</evidence>
<accession>G0GCM6</accession>
<keyword evidence="2" id="KW-0808">Transferase</keyword>
<dbReference type="KEGG" id="stq:Spith_1833"/>
<feature type="modified residue" description="4-aspartylphosphate" evidence="7">
    <location>
        <position position="57"/>
    </location>
</feature>
<dbReference type="HOGENOM" id="CLU_473202_0_0_12"/>
<keyword evidence="6" id="KW-0902">Two-component regulatory system</keyword>
<evidence type="ECO:0000313" key="13">
    <source>
        <dbReference type="EMBL" id="AEJ62092.1"/>
    </source>
</evidence>
<keyword evidence="14" id="KW-1185">Reference proteome</keyword>
<evidence type="ECO:0000259" key="9">
    <source>
        <dbReference type="PROSITE" id="PS50109"/>
    </source>
</evidence>
<feature type="domain" description="PAC" evidence="12">
    <location>
        <begin position="316"/>
        <end position="367"/>
    </location>
</feature>
<evidence type="ECO:0000259" key="10">
    <source>
        <dbReference type="PROSITE" id="PS50110"/>
    </source>
</evidence>
<keyword evidence="5" id="KW-0067">ATP-binding</keyword>
<evidence type="ECO:0000259" key="11">
    <source>
        <dbReference type="PROSITE" id="PS50112"/>
    </source>
</evidence>
<dbReference type="GO" id="GO:0006355">
    <property type="term" value="P:regulation of DNA-templated transcription"/>
    <property type="evidence" value="ECO:0007669"/>
    <property type="project" value="InterPro"/>
</dbReference>
<dbReference type="CDD" id="cd00130">
    <property type="entry name" value="PAS"/>
    <property type="match status" value="1"/>
</dbReference>
<keyword evidence="8" id="KW-0175">Coiled coil</keyword>
<evidence type="ECO:0000256" key="3">
    <source>
        <dbReference type="ARBA" id="ARBA00022741"/>
    </source>
</evidence>
<dbReference type="SUPFAM" id="SSF55874">
    <property type="entry name" value="ATPase domain of HSP90 chaperone/DNA topoisomerase II/histidine kinase"/>
    <property type="match status" value="1"/>
</dbReference>
<dbReference type="PROSITE" id="PS50112">
    <property type="entry name" value="PAS"/>
    <property type="match status" value="1"/>
</dbReference>
<dbReference type="InterPro" id="IPR013767">
    <property type="entry name" value="PAS_fold"/>
</dbReference>
<dbReference type="InterPro" id="IPR011495">
    <property type="entry name" value="Sig_transdc_His_kin_sub2_dim/P"/>
</dbReference>
<evidence type="ECO:0000256" key="4">
    <source>
        <dbReference type="ARBA" id="ARBA00022777"/>
    </source>
</evidence>
<evidence type="ECO:0000256" key="6">
    <source>
        <dbReference type="ARBA" id="ARBA00023012"/>
    </source>
</evidence>
<dbReference type="Gene3D" id="3.30.450.20">
    <property type="entry name" value="PAS domain"/>
    <property type="match status" value="1"/>
</dbReference>
<dbReference type="GO" id="GO:0016301">
    <property type="term" value="F:kinase activity"/>
    <property type="evidence" value="ECO:0007669"/>
    <property type="project" value="UniProtKB-KW"/>
</dbReference>
<dbReference type="Pfam" id="PF02518">
    <property type="entry name" value="HATPase_c"/>
    <property type="match status" value="1"/>
</dbReference>
<evidence type="ECO:0000313" key="14">
    <source>
        <dbReference type="Proteomes" id="UP000007254"/>
    </source>
</evidence>
<sequence>MAKTFPPVLLVEDEVLIALDLVRTLAERGLEVIHTTSSEEALRVLDTTPDVGLVLMDIGLGEGENGIGLARRIRTTSSLPIIFFSNYSDPETLAQVEAIEGSIFLPKLVTRETLLTNVIRLLKDRCTDHAAKTDDRIRLLIDALDQPAALCGLTREREVLSWRLLHGNSLFNAWMHQASPLLLERTRLPAGRIVEALARGIPLEIPIQQTSEHGGRALLIPWTKDLFLIVLRESALLETLTENEEKYRLLIENQTDLVVRVDTEGRFLYVSPSYCRMFGKSEEELLGKTFIPLVHPEDREPTLKAMEALYRPPYTAYMEQRAMTVYGERWLAWNDTAVLDEEGNVVGIIGVGRDIHEKKLAEIALKEATEQLKKAVEERELLLKELLHRVRNTLSLILSFIHLEKSSWDDPRLLSRISSLEARVKSLSELYALLHSLGGIKEVDLSAYLSRLAQTLLIAYAPGDRISLDMDLAPLSCSAKDATSLGLIVTEIITNSCKHAFEDRGTISLMLRREGDDLVMELGDDGRGLPETRDSGGSGGLGLQIIPLLVQQLGGTLTVESGKGTRYTIRIPARRP</sequence>
<dbReference type="InterPro" id="IPR005467">
    <property type="entry name" value="His_kinase_dom"/>
</dbReference>
<protein>
    <submittedName>
        <fullName evidence="13">Signal transduction histidine kinase</fullName>
    </submittedName>
</protein>
<dbReference type="GO" id="GO:0000160">
    <property type="term" value="P:phosphorelay signal transduction system"/>
    <property type="evidence" value="ECO:0007669"/>
    <property type="project" value="UniProtKB-KW"/>
</dbReference>
<reference evidence="13 14" key="1">
    <citation type="submission" date="2011-06" db="EMBL/GenBank/DDBJ databases">
        <title>The complete genome of Spirochaeta thermophila DSM 6578.</title>
        <authorList>
            <consortium name="US DOE Joint Genome Institute (JGI-PGF)"/>
            <person name="Lucas S."/>
            <person name="Lapidus A."/>
            <person name="Bruce D."/>
            <person name="Goodwin L."/>
            <person name="Pitluck S."/>
            <person name="Peters L."/>
            <person name="Kyrpides N."/>
            <person name="Mavromatis K."/>
            <person name="Ivanova N."/>
            <person name="Mikailova N."/>
            <person name="Pagani I."/>
            <person name="Chertkov O."/>
            <person name="Detter J.C."/>
            <person name="Tapia R."/>
            <person name="Han C."/>
            <person name="Land M."/>
            <person name="Hauser L."/>
            <person name="Markowitz V."/>
            <person name="Cheng J.-F."/>
            <person name="Hugenholtz P."/>
            <person name="Woyke T."/>
            <person name="Wu D."/>
            <person name="Spring S."/>
            <person name="Merkhoffer B."/>
            <person name="Schneider S."/>
            <person name="Klenk H.-P."/>
            <person name="Eisen J.A."/>
        </authorList>
    </citation>
    <scope>NUCLEOTIDE SEQUENCE [LARGE SCALE GENOMIC DNA]</scope>
    <source>
        <strain evidence="14">ATCC 700085 / DSM 6578 / Z-1203</strain>
    </source>
</reference>
<dbReference type="InterPro" id="IPR036890">
    <property type="entry name" value="HATPase_C_sf"/>
</dbReference>
<dbReference type="AlphaFoldDB" id="G0GCM6"/>
<feature type="domain" description="Response regulatory" evidence="10">
    <location>
        <begin position="7"/>
        <end position="122"/>
    </location>
</feature>
<dbReference type="SMART" id="SM00091">
    <property type="entry name" value="PAS"/>
    <property type="match status" value="1"/>
</dbReference>
<dbReference type="PROSITE" id="PS50113">
    <property type="entry name" value="PAC"/>
    <property type="match status" value="1"/>
</dbReference>
<proteinExistence type="predicted"/>
<keyword evidence="1 7" id="KW-0597">Phosphoprotein</keyword>
<organism evidence="13 14">
    <name type="scientific">Winmispira thermophila (strain ATCC 700085 / DSM 6578 / Z-1203)</name>
    <name type="common">Spirochaeta thermophila</name>
    <dbReference type="NCBI Taxonomy" id="869211"/>
    <lineage>
        <taxon>Bacteria</taxon>
        <taxon>Pseudomonadati</taxon>
        <taxon>Spirochaetota</taxon>
        <taxon>Spirochaetia</taxon>
        <taxon>Winmispirales</taxon>
        <taxon>Winmispiraceae</taxon>
        <taxon>Winmispira</taxon>
    </lineage>
</organism>
<dbReference type="Proteomes" id="UP000007254">
    <property type="component" value="Chromosome"/>
</dbReference>
<dbReference type="PANTHER" id="PTHR43065:SF23">
    <property type="entry name" value="SENSOR HISTIDINE KINASE PDTAS"/>
    <property type="match status" value="1"/>
</dbReference>
<keyword evidence="3" id="KW-0547">Nucleotide-binding</keyword>
<dbReference type="SMART" id="SM00448">
    <property type="entry name" value="REC"/>
    <property type="match status" value="1"/>
</dbReference>
<dbReference type="InterPro" id="IPR000014">
    <property type="entry name" value="PAS"/>
</dbReference>
<dbReference type="GO" id="GO:0005524">
    <property type="term" value="F:ATP binding"/>
    <property type="evidence" value="ECO:0007669"/>
    <property type="project" value="UniProtKB-KW"/>
</dbReference>
<keyword evidence="4 13" id="KW-0418">Kinase</keyword>
<dbReference type="PROSITE" id="PS50109">
    <property type="entry name" value="HIS_KIN"/>
    <property type="match status" value="1"/>
</dbReference>
<dbReference type="EMBL" id="CP002903">
    <property type="protein sequence ID" value="AEJ62092.1"/>
    <property type="molecule type" value="Genomic_DNA"/>
</dbReference>
<dbReference type="RefSeq" id="WP_014625418.1">
    <property type="nucleotide sequence ID" value="NC_017583.1"/>
</dbReference>
<dbReference type="InterPro" id="IPR003594">
    <property type="entry name" value="HATPase_dom"/>
</dbReference>
<dbReference type="Pfam" id="PF00989">
    <property type="entry name" value="PAS"/>
    <property type="match status" value="1"/>
</dbReference>
<name>G0GCM6_WINT7</name>
<gene>
    <name evidence="13" type="ordered locus">Spith_1833</name>
</gene>
<dbReference type="InterPro" id="IPR000700">
    <property type="entry name" value="PAS-assoc_C"/>
</dbReference>
<dbReference type="InterPro" id="IPR001789">
    <property type="entry name" value="Sig_transdc_resp-reg_receiver"/>
</dbReference>
<evidence type="ECO:0000256" key="7">
    <source>
        <dbReference type="PROSITE-ProRule" id="PRU00169"/>
    </source>
</evidence>
<dbReference type="InterPro" id="IPR011006">
    <property type="entry name" value="CheY-like_superfamily"/>
</dbReference>
<dbReference type="Pfam" id="PF07568">
    <property type="entry name" value="HisKA_2"/>
    <property type="match status" value="1"/>
</dbReference>
<dbReference type="PANTHER" id="PTHR43065">
    <property type="entry name" value="SENSOR HISTIDINE KINASE"/>
    <property type="match status" value="1"/>
</dbReference>